<gene>
    <name evidence="2" type="ORF">Nkreftii_003829</name>
</gene>
<evidence type="ECO:0000313" key="3">
    <source>
        <dbReference type="Proteomes" id="UP000593737"/>
    </source>
</evidence>
<dbReference type="EMBL" id="CP047423">
    <property type="protein sequence ID" value="QPD06055.1"/>
    <property type="molecule type" value="Genomic_DNA"/>
</dbReference>
<dbReference type="InterPro" id="IPR038404">
    <property type="entry name" value="TRAP_DctP_sf"/>
</dbReference>
<feature type="signal peptide" evidence="1">
    <location>
        <begin position="1"/>
        <end position="23"/>
    </location>
</feature>
<keyword evidence="1" id="KW-0732">Signal</keyword>
<protein>
    <submittedName>
        <fullName evidence="2">Uncharacterized protein</fullName>
    </submittedName>
</protein>
<proteinExistence type="predicted"/>
<sequence length="101" mass="11184">MKRTTLAGLIITAILLVCQTVSAETIKLGTLAPNNSPYYDILRDLGEDWAKISNGSVRLRIYAGGVAGDDPDMVRKMRIGHLWPAQVSTRSLTRPRRSNYP</sequence>
<dbReference type="Proteomes" id="UP000593737">
    <property type="component" value="Chromosome"/>
</dbReference>
<dbReference type="KEGG" id="nkf:Nkreftii_003829"/>
<evidence type="ECO:0000313" key="2">
    <source>
        <dbReference type="EMBL" id="QPD06055.1"/>
    </source>
</evidence>
<accession>A0A7S8FHQ5</accession>
<reference evidence="2 3" key="1">
    <citation type="journal article" date="2020" name="ISME J.">
        <title>Enrichment and physiological characterization of a novel comammox Nitrospira indicates ammonium inhibition of complete nitrification.</title>
        <authorList>
            <person name="Sakoula D."/>
            <person name="Koch H."/>
            <person name="Frank J."/>
            <person name="Jetten M.S.M."/>
            <person name="van Kessel M.A.H.J."/>
            <person name="Lucker S."/>
        </authorList>
    </citation>
    <scope>NUCLEOTIDE SEQUENCE [LARGE SCALE GENOMIC DNA]</scope>
    <source>
        <strain evidence="2">Comreactor17</strain>
    </source>
</reference>
<dbReference type="Gene3D" id="3.40.190.170">
    <property type="entry name" value="Bacterial extracellular solute-binding protein, family 7"/>
    <property type="match status" value="1"/>
</dbReference>
<evidence type="ECO:0000256" key="1">
    <source>
        <dbReference type="SAM" id="SignalP"/>
    </source>
</evidence>
<name>A0A7S8FHQ5_9BACT</name>
<dbReference type="AlphaFoldDB" id="A0A7S8FHQ5"/>
<feature type="chain" id="PRO_5032556419" evidence="1">
    <location>
        <begin position="24"/>
        <end position="101"/>
    </location>
</feature>
<organism evidence="2 3">
    <name type="scientific">Candidatus Nitrospira kreftii</name>
    <dbReference type="NCBI Taxonomy" id="2652173"/>
    <lineage>
        <taxon>Bacteria</taxon>
        <taxon>Pseudomonadati</taxon>
        <taxon>Nitrospirota</taxon>
        <taxon>Nitrospiria</taxon>
        <taxon>Nitrospirales</taxon>
        <taxon>Nitrospiraceae</taxon>
        <taxon>Nitrospira</taxon>
    </lineage>
</organism>
<dbReference type="NCBIfam" id="NF037995">
    <property type="entry name" value="TRAP_S1"/>
    <property type="match status" value="1"/>
</dbReference>